<evidence type="ECO:0000313" key="2">
    <source>
        <dbReference type="EMBL" id="MBP3955356.1"/>
    </source>
</evidence>
<gene>
    <name evidence="2" type="ORF">J8F10_08695</name>
</gene>
<sequence length="103" mass="11317">MGTRTRAFRSMEILWLKSKNQTHGCIAELANVSRSTVQRVLRIFAVKGLDGVRSFGWKGQPSALTPHRATIEEEFRASAAHGSRRGAADRGADRRPTEAITGP</sequence>
<dbReference type="RefSeq" id="WP_210653438.1">
    <property type="nucleotide sequence ID" value="NZ_JAGKQQ010000001.1"/>
</dbReference>
<name>A0ABS5BNR9_9BACT</name>
<evidence type="ECO:0000313" key="3">
    <source>
        <dbReference type="Proteomes" id="UP000676565"/>
    </source>
</evidence>
<dbReference type="SUPFAM" id="SSF46689">
    <property type="entry name" value="Homeodomain-like"/>
    <property type="match status" value="1"/>
</dbReference>
<dbReference type="Proteomes" id="UP000676565">
    <property type="component" value="Unassembled WGS sequence"/>
</dbReference>
<dbReference type="InterPro" id="IPR009057">
    <property type="entry name" value="Homeodomain-like_sf"/>
</dbReference>
<reference evidence="2 3" key="1">
    <citation type="submission" date="2021-04" db="EMBL/GenBank/DDBJ databases">
        <authorList>
            <person name="Ivanova A."/>
        </authorList>
    </citation>
    <scope>NUCLEOTIDE SEQUENCE [LARGE SCALE GENOMIC DNA]</scope>
    <source>
        <strain evidence="2 3">G18</strain>
    </source>
</reference>
<accession>A0ABS5BNR9</accession>
<organism evidence="2 3">
    <name type="scientific">Gemmata palustris</name>
    <dbReference type="NCBI Taxonomy" id="2822762"/>
    <lineage>
        <taxon>Bacteria</taxon>
        <taxon>Pseudomonadati</taxon>
        <taxon>Planctomycetota</taxon>
        <taxon>Planctomycetia</taxon>
        <taxon>Gemmatales</taxon>
        <taxon>Gemmataceae</taxon>
        <taxon>Gemmata</taxon>
    </lineage>
</organism>
<protein>
    <submittedName>
        <fullName evidence="2">Helix-turn-helix domain-containing protein</fullName>
    </submittedName>
</protein>
<feature type="compositionally biased region" description="Basic and acidic residues" evidence="1">
    <location>
        <begin position="86"/>
        <end position="97"/>
    </location>
</feature>
<proteinExistence type="predicted"/>
<dbReference type="EMBL" id="JAGKQQ010000001">
    <property type="protein sequence ID" value="MBP3955356.1"/>
    <property type="molecule type" value="Genomic_DNA"/>
</dbReference>
<comment type="caution">
    <text evidence="2">The sequence shown here is derived from an EMBL/GenBank/DDBJ whole genome shotgun (WGS) entry which is preliminary data.</text>
</comment>
<feature type="region of interest" description="Disordered" evidence="1">
    <location>
        <begin position="73"/>
        <end position="103"/>
    </location>
</feature>
<evidence type="ECO:0000256" key="1">
    <source>
        <dbReference type="SAM" id="MobiDB-lite"/>
    </source>
</evidence>
<keyword evidence="3" id="KW-1185">Reference proteome</keyword>